<feature type="domain" description="Aminotransferase class I/classII large" evidence="6">
    <location>
        <begin position="39"/>
        <end position="389"/>
    </location>
</feature>
<evidence type="ECO:0000259" key="6">
    <source>
        <dbReference type="Pfam" id="PF00155"/>
    </source>
</evidence>
<evidence type="ECO:0000256" key="2">
    <source>
        <dbReference type="ARBA" id="ARBA00007441"/>
    </source>
</evidence>
<dbReference type="Gene3D" id="3.40.640.10">
    <property type="entry name" value="Type I PLP-dependent aspartate aminotransferase-like (Major domain)"/>
    <property type="match status" value="1"/>
</dbReference>
<keyword evidence="4 7" id="KW-0808">Transferase</keyword>
<organism evidence="7 8">
    <name type="scientific">Rhodoferax lacus</name>
    <dbReference type="NCBI Taxonomy" id="2184758"/>
    <lineage>
        <taxon>Bacteria</taxon>
        <taxon>Pseudomonadati</taxon>
        <taxon>Pseudomonadota</taxon>
        <taxon>Betaproteobacteria</taxon>
        <taxon>Burkholderiales</taxon>
        <taxon>Comamonadaceae</taxon>
        <taxon>Rhodoferax</taxon>
    </lineage>
</organism>
<dbReference type="CDD" id="cd00609">
    <property type="entry name" value="AAT_like"/>
    <property type="match status" value="1"/>
</dbReference>
<evidence type="ECO:0000256" key="5">
    <source>
        <dbReference type="ARBA" id="ARBA00022898"/>
    </source>
</evidence>
<dbReference type="InterPro" id="IPR015424">
    <property type="entry name" value="PyrdxlP-dep_Trfase"/>
</dbReference>
<evidence type="ECO:0000313" key="7">
    <source>
        <dbReference type="EMBL" id="RFO98585.1"/>
    </source>
</evidence>
<dbReference type="InterPro" id="IPR051326">
    <property type="entry name" value="Kynurenine-oxoglutarate_AT"/>
</dbReference>
<dbReference type="InterPro" id="IPR015421">
    <property type="entry name" value="PyrdxlP-dep_Trfase_major"/>
</dbReference>
<comment type="similarity">
    <text evidence="2">Belongs to the class-I pyridoxal-phosphate-dependent aminotransferase family.</text>
</comment>
<comment type="caution">
    <text evidence="7">The sequence shown here is derived from an EMBL/GenBank/DDBJ whole genome shotgun (WGS) entry which is preliminary data.</text>
</comment>
<dbReference type="PANTHER" id="PTHR43807">
    <property type="entry name" value="FI04487P"/>
    <property type="match status" value="1"/>
</dbReference>
<dbReference type="EMBL" id="QFZK01000001">
    <property type="protein sequence ID" value="RFO98585.1"/>
    <property type="molecule type" value="Genomic_DNA"/>
</dbReference>
<proteinExistence type="inferred from homology"/>
<keyword evidence="3 7" id="KW-0032">Aminotransferase</keyword>
<accession>A0A3E1RGS3</accession>
<evidence type="ECO:0000313" key="8">
    <source>
        <dbReference type="Proteomes" id="UP000260665"/>
    </source>
</evidence>
<dbReference type="GO" id="GO:0005737">
    <property type="term" value="C:cytoplasm"/>
    <property type="evidence" value="ECO:0007669"/>
    <property type="project" value="TreeGrafter"/>
</dbReference>
<dbReference type="GO" id="GO:0030170">
    <property type="term" value="F:pyridoxal phosphate binding"/>
    <property type="evidence" value="ECO:0007669"/>
    <property type="project" value="InterPro"/>
</dbReference>
<dbReference type="PANTHER" id="PTHR43807:SF20">
    <property type="entry name" value="FI04487P"/>
    <property type="match status" value="1"/>
</dbReference>
<dbReference type="SUPFAM" id="SSF53383">
    <property type="entry name" value="PLP-dependent transferases"/>
    <property type="match status" value="1"/>
</dbReference>
<reference evidence="7 8" key="1">
    <citation type="submission" date="2018-05" db="EMBL/GenBank/DDBJ databases">
        <title>Rhodoferax soyangensis sp.nov., isolated from an oligotrophic freshwater lake.</title>
        <authorList>
            <person name="Park M."/>
        </authorList>
    </citation>
    <scope>NUCLEOTIDE SEQUENCE [LARGE SCALE GENOMIC DNA]</scope>
    <source>
        <strain evidence="7 8">IMCC26218</strain>
    </source>
</reference>
<evidence type="ECO:0000256" key="4">
    <source>
        <dbReference type="ARBA" id="ARBA00022679"/>
    </source>
</evidence>
<dbReference type="Gene3D" id="3.90.1150.10">
    <property type="entry name" value="Aspartate Aminotransferase, domain 1"/>
    <property type="match status" value="1"/>
</dbReference>
<comment type="cofactor">
    <cofactor evidence="1">
        <name>pyridoxal 5'-phosphate</name>
        <dbReference type="ChEBI" id="CHEBI:597326"/>
    </cofactor>
</comment>
<dbReference type="OrthoDB" id="9763453at2"/>
<keyword evidence="5" id="KW-0663">Pyridoxal phosphate</keyword>
<evidence type="ECO:0000256" key="3">
    <source>
        <dbReference type="ARBA" id="ARBA00022576"/>
    </source>
</evidence>
<dbReference type="AlphaFoldDB" id="A0A3E1RGS3"/>
<dbReference type="NCBIfam" id="NF006569">
    <property type="entry name" value="PRK09082.1"/>
    <property type="match status" value="1"/>
</dbReference>
<dbReference type="Proteomes" id="UP000260665">
    <property type="component" value="Unassembled WGS sequence"/>
</dbReference>
<dbReference type="InterPro" id="IPR004839">
    <property type="entry name" value="Aminotransferase_I/II_large"/>
</dbReference>
<name>A0A3E1RGS3_9BURK</name>
<sequence>MEASTSAGRQPAFSSKPCLDSIGTTIFTVMSALAAEHKAVNLGQGFPDFACDPALVDAVTQAMQAGHNQYPPMVGVPVLRQAICHKIVALHQRQYNADTEITITAGATQGIITAILAIVRAGDEVIVLEPCYDSYVPNIELAGGVAVRVPLTPGTFRPDFAKIAAAMTPRTRAIIINSPHNPSATVWSDADMQALQNMLAPTDVLLISDEVYEHMVFDGQQHQSAARFDGLAARAFIVSSFGKTYHVTGWKIGYVAAPAFLMAEFRKVHQFNVFTVNTPVQYGLAQYMANPAPYLELPAFYQRKRDLFRTGLAKTRLKLLPSEGSYFQCVDISEVSDLGEADFCQWLTREIGVAAIPLSAFYGNGFDQRVVRFCFAKQDQTLQSALQRLQKL</sequence>
<evidence type="ECO:0000256" key="1">
    <source>
        <dbReference type="ARBA" id="ARBA00001933"/>
    </source>
</evidence>
<dbReference type="RefSeq" id="WP_117173334.1">
    <property type="nucleotide sequence ID" value="NZ_QFZK01000001.1"/>
</dbReference>
<dbReference type="NCBIfam" id="NF009079">
    <property type="entry name" value="PRK12414.1"/>
    <property type="match status" value="1"/>
</dbReference>
<keyword evidence="8" id="KW-1185">Reference proteome</keyword>
<dbReference type="GO" id="GO:0016212">
    <property type="term" value="F:kynurenine-oxoglutarate transaminase activity"/>
    <property type="evidence" value="ECO:0007669"/>
    <property type="project" value="TreeGrafter"/>
</dbReference>
<protein>
    <submittedName>
        <fullName evidence="7">Methionine aminotransferase</fullName>
    </submittedName>
</protein>
<gene>
    <name evidence="7" type="ORF">DIC66_01480</name>
</gene>
<dbReference type="Pfam" id="PF00155">
    <property type="entry name" value="Aminotran_1_2"/>
    <property type="match status" value="1"/>
</dbReference>
<dbReference type="InterPro" id="IPR015422">
    <property type="entry name" value="PyrdxlP-dep_Trfase_small"/>
</dbReference>
<dbReference type="FunFam" id="3.40.640.10:FF:000033">
    <property type="entry name" value="Aspartate aminotransferase"/>
    <property type="match status" value="1"/>
</dbReference>